<evidence type="ECO:0000256" key="3">
    <source>
        <dbReference type="ARBA" id="ARBA00022801"/>
    </source>
</evidence>
<dbReference type="GO" id="GO:0016791">
    <property type="term" value="F:phosphatase activity"/>
    <property type="evidence" value="ECO:0007669"/>
    <property type="project" value="TreeGrafter"/>
</dbReference>
<dbReference type="PANTHER" id="PTHR43156:SF2">
    <property type="entry name" value="STAGE II SPORULATION PROTEIN E"/>
    <property type="match status" value="1"/>
</dbReference>
<dbReference type="Gene3D" id="1.20.120.910">
    <property type="entry name" value="DksA, coiled-coil domain"/>
    <property type="match status" value="1"/>
</dbReference>
<evidence type="ECO:0000313" key="8">
    <source>
        <dbReference type="Proteomes" id="UP000321820"/>
    </source>
</evidence>
<feature type="domain" description="PPM-type phosphatase" evidence="6">
    <location>
        <begin position="126"/>
        <end position="326"/>
    </location>
</feature>
<dbReference type="PROSITE" id="PS51746">
    <property type="entry name" value="PPM_2"/>
    <property type="match status" value="1"/>
</dbReference>
<organism evidence="7 8">
    <name type="scientific">Terriglobus albidus</name>
    <dbReference type="NCBI Taxonomy" id="1592106"/>
    <lineage>
        <taxon>Bacteria</taxon>
        <taxon>Pseudomonadati</taxon>
        <taxon>Acidobacteriota</taxon>
        <taxon>Terriglobia</taxon>
        <taxon>Terriglobales</taxon>
        <taxon>Acidobacteriaceae</taxon>
        <taxon>Terriglobus</taxon>
    </lineage>
</organism>
<dbReference type="GO" id="GO:0008270">
    <property type="term" value="F:zinc ion binding"/>
    <property type="evidence" value="ECO:0007669"/>
    <property type="project" value="UniProtKB-KW"/>
</dbReference>
<dbReference type="Pfam" id="PF01258">
    <property type="entry name" value="zf-dskA_traR"/>
    <property type="match status" value="1"/>
</dbReference>
<dbReference type="KEGG" id="talb:FTW19_23775"/>
<evidence type="ECO:0000256" key="1">
    <source>
        <dbReference type="ARBA" id="ARBA00022723"/>
    </source>
</evidence>
<dbReference type="Proteomes" id="UP000321820">
    <property type="component" value="Chromosome"/>
</dbReference>
<evidence type="ECO:0000259" key="6">
    <source>
        <dbReference type="PROSITE" id="PS51746"/>
    </source>
</evidence>
<evidence type="ECO:0000256" key="4">
    <source>
        <dbReference type="ARBA" id="ARBA00022833"/>
    </source>
</evidence>
<reference evidence="7 8" key="1">
    <citation type="submission" date="2019-08" db="EMBL/GenBank/DDBJ databases">
        <title>Complete genome sequence of Terriglobus albidus strain ORNL.</title>
        <authorList>
            <person name="Podar M."/>
        </authorList>
    </citation>
    <scope>NUCLEOTIDE SEQUENCE [LARGE SCALE GENOMIC DNA]</scope>
    <source>
        <strain evidence="7 8">ORNL</strain>
    </source>
</reference>
<evidence type="ECO:0000256" key="2">
    <source>
        <dbReference type="ARBA" id="ARBA00022771"/>
    </source>
</evidence>
<dbReference type="SUPFAM" id="SSF57716">
    <property type="entry name" value="Glucocorticoid receptor-like (DNA-binding domain)"/>
    <property type="match status" value="1"/>
</dbReference>
<dbReference type="Gene3D" id="3.60.40.10">
    <property type="entry name" value="PPM-type phosphatase domain"/>
    <property type="match status" value="1"/>
</dbReference>
<proteinExistence type="predicted"/>
<dbReference type="PANTHER" id="PTHR43156">
    <property type="entry name" value="STAGE II SPORULATION PROTEIN E-RELATED"/>
    <property type="match status" value="1"/>
</dbReference>
<evidence type="ECO:0000256" key="5">
    <source>
        <dbReference type="PROSITE-ProRule" id="PRU00510"/>
    </source>
</evidence>
<dbReference type="SUPFAM" id="SSF81606">
    <property type="entry name" value="PP2C-like"/>
    <property type="match status" value="1"/>
</dbReference>
<keyword evidence="1" id="KW-0479">Metal-binding</keyword>
<dbReference type="InterPro" id="IPR052016">
    <property type="entry name" value="Bact_Sigma-Reg"/>
</dbReference>
<accession>A0A5B9EG17</accession>
<dbReference type="PROSITE" id="PS51128">
    <property type="entry name" value="ZF_DKSA_2"/>
    <property type="match status" value="1"/>
</dbReference>
<dbReference type="SMART" id="SM00331">
    <property type="entry name" value="PP2C_SIG"/>
    <property type="match status" value="1"/>
</dbReference>
<dbReference type="AlphaFoldDB" id="A0A5B9EG17"/>
<dbReference type="OrthoDB" id="5241041at2"/>
<name>A0A5B9EG17_9BACT</name>
<dbReference type="RefSeq" id="WP_147650046.1">
    <property type="nucleotide sequence ID" value="NZ_CP042806.1"/>
</dbReference>
<dbReference type="InterPro" id="IPR001932">
    <property type="entry name" value="PPM-type_phosphatase-like_dom"/>
</dbReference>
<dbReference type="InterPro" id="IPR000962">
    <property type="entry name" value="Znf_DskA_TraR"/>
</dbReference>
<dbReference type="EMBL" id="CP042806">
    <property type="protein sequence ID" value="QEE30749.1"/>
    <property type="molecule type" value="Genomic_DNA"/>
</dbReference>
<keyword evidence="3" id="KW-0378">Hydrolase</keyword>
<keyword evidence="2" id="KW-0863">Zinc-finger</keyword>
<gene>
    <name evidence="7" type="ORF">FTW19_23775</name>
</gene>
<sequence>MATAAYIIRPQLVERRARLQAASGSVPDDYLRELLAEVDTALAKIEVGRYGLCETCNDSIEKDRLELDPLCRFCLDHLDDKERAQHQKDLDLATQIQFQLLPPRNLTLERWEAQYRYEPVGAVGGDYCEVSLQGDAASGNQRLFFAVGDVAGKGVAASLLMMHLSAIFRSLLSMNLSLAEIVTRANRLFCESTGPAHYATLVCGRATTDGIEICNAGHCPPLLLLHHGTEWLDSNGLPLGISPSAQYTVTQHTPCDGECLVFYSDGITEATSPSGDDYQHERLIQTLRERFQHGAHAMCDAVLHDLGQFRGATPAADDVTLLIVRRH</sequence>
<dbReference type="InterPro" id="IPR036457">
    <property type="entry name" value="PPM-type-like_dom_sf"/>
</dbReference>
<feature type="zinc finger region" description="dksA C4-type" evidence="5">
    <location>
        <begin position="53"/>
        <end position="77"/>
    </location>
</feature>
<dbReference type="Pfam" id="PF07228">
    <property type="entry name" value="SpoIIE"/>
    <property type="match status" value="1"/>
</dbReference>
<protein>
    <submittedName>
        <fullName evidence="7">SpoIIE family protein phosphatase</fullName>
    </submittedName>
</protein>
<evidence type="ECO:0000313" key="7">
    <source>
        <dbReference type="EMBL" id="QEE30749.1"/>
    </source>
</evidence>
<keyword evidence="8" id="KW-1185">Reference proteome</keyword>
<keyword evidence="4" id="KW-0862">Zinc</keyword>